<dbReference type="AlphaFoldDB" id="A0A5C6E0I8"/>
<evidence type="ECO:0000313" key="2">
    <source>
        <dbReference type="EMBL" id="TWU42428.1"/>
    </source>
</evidence>
<dbReference type="Pfam" id="PF00092">
    <property type="entry name" value="VWA"/>
    <property type="match status" value="1"/>
</dbReference>
<feature type="domain" description="VWFA" evidence="1">
    <location>
        <begin position="57"/>
        <end position="205"/>
    </location>
</feature>
<dbReference type="EMBL" id="SJPV01000001">
    <property type="protein sequence ID" value="TWU42428.1"/>
    <property type="molecule type" value="Genomic_DNA"/>
</dbReference>
<dbReference type="OrthoDB" id="5827268at2"/>
<dbReference type="SMART" id="SM00327">
    <property type="entry name" value="VWA"/>
    <property type="match status" value="1"/>
</dbReference>
<dbReference type="Proteomes" id="UP000319143">
    <property type="component" value="Unassembled WGS sequence"/>
</dbReference>
<dbReference type="Gene3D" id="3.40.50.410">
    <property type="entry name" value="von Willebrand factor, type A domain"/>
    <property type="match status" value="1"/>
</dbReference>
<dbReference type="RefSeq" id="WP_146524498.1">
    <property type="nucleotide sequence ID" value="NZ_SJPV01000001.1"/>
</dbReference>
<keyword evidence="3" id="KW-1185">Reference proteome</keyword>
<dbReference type="CDD" id="cd00198">
    <property type="entry name" value="vWFA"/>
    <property type="match status" value="1"/>
</dbReference>
<dbReference type="SUPFAM" id="SSF53300">
    <property type="entry name" value="vWA-like"/>
    <property type="match status" value="1"/>
</dbReference>
<dbReference type="InterPro" id="IPR052969">
    <property type="entry name" value="Thr-specific_kinase-like"/>
</dbReference>
<proteinExistence type="predicted"/>
<evidence type="ECO:0000313" key="3">
    <source>
        <dbReference type="Proteomes" id="UP000319143"/>
    </source>
</evidence>
<dbReference type="PROSITE" id="PS50234">
    <property type="entry name" value="VWFA"/>
    <property type="match status" value="1"/>
</dbReference>
<reference evidence="2 3" key="1">
    <citation type="submission" date="2019-02" db="EMBL/GenBank/DDBJ databases">
        <title>Deep-cultivation of Planctomycetes and their phenomic and genomic characterization uncovers novel biology.</title>
        <authorList>
            <person name="Wiegand S."/>
            <person name="Jogler M."/>
            <person name="Boedeker C."/>
            <person name="Pinto D."/>
            <person name="Vollmers J."/>
            <person name="Rivas-Marin E."/>
            <person name="Kohn T."/>
            <person name="Peeters S.H."/>
            <person name="Heuer A."/>
            <person name="Rast P."/>
            <person name="Oberbeckmann S."/>
            <person name="Bunk B."/>
            <person name="Jeske O."/>
            <person name="Meyerdierks A."/>
            <person name="Storesund J.E."/>
            <person name="Kallscheuer N."/>
            <person name="Luecker S."/>
            <person name="Lage O.M."/>
            <person name="Pohl T."/>
            <person name="Merkel B.J."/>
            <person name="Hornburger P."/>
            <person name="Mueller R.-W."/>
            <person name="Bruemmer F."/>
            <person name="Labrenz M."/>
            <person name="Spormann A.M."/>
            <person name="Op Den Camp H."/>
            <person name="Overmann J."/>
            <person name="Amann R."/>
            <person name="Jetten M.S.M."/>
            <person name="Mascher T."/>
            <person name="Medema M.H."/>
            <person name="Devos D.P."/>
            <person name="Kaster A.-K."/>
            <person name="Ovreas L."/>
            <person name="Rohde M."/>
            <person name="Galperin M.Y."/>
            <person name="Jogler C."/>
        </authorList>
    </citation>
    <scope>NUCLEOTIDE SEQUENCE [LARGE SCALE GENOMIC DNA]</scope>
    <source>
        <strain evidence="2 3">Poly41</strain>
    </source>
</reference>
<sequence length="402" mass="44301">MKRPFNLFLVLAVMIGFGQQTTSINHAQDVTITIEKGKKESKAKSKAPFTGKRPAVDVAILLDTSNSMDGLIDQAKSQLWNIVQEFAKAKKNGRTPELRVSVFEYGNSGLPAREGYIRQVIQLTDDLDKVSEALFALRTGGGDEYCGAVINEAIKRLDWSGQANAYKAIFIAGNEPFTQGSVDYKSACRNAIESGIVVNTIHCGDYQRGVQGKWKDGADMAEGEYMNINQDEKVVHIQCPQDKIIIELNSQLNETYLWYGSKNERTRYAENQVAQDLNASSLGGLSSRAATKAGSLYRNVGRDLVDTFEEDEEAILQLKADDLPEELRKLTPTERLKKVAAISKLRAEIKAKLATVSKERQAYLAAERAKMTETPAAATLGDAFAEAVEEQLVESGFDLSDE</sequence>
<dbReference type="InterPro" id="IPR036465">
    <property type="entry name" value="vWFA_dom_sf"/>
</dbReference>
<name>A0A5C6E0I8_9BACT</name>
<gene>
    <name evidence="2" type="ORF">Poly41_07250</name>
</gene>
<dbReference type="InterPro" id="IPR002035">
    <property type="entry name" value="VWF_A"/>
</dbReference>
<organism evidence="2 3">
    <name type="scientific">Novipirellula artificiosorum</name>
    <dbReference type="NCBI Taxonomy" id="2528016"/>
    <lineage>
        <taxon>Bacteria</taxon>
        <taxon>Pseudomonadati</taxon>
        <taxon>Planctomycetota</taxon>
        <taxon>Planctomycetia</taxon>
        <taxon>Pirellulales</taxon>
        <taxon>Pirellulaceae</taxon>
        <taxon>Novipirellula</taxon>
    </lineage>
</organism>
<protein>
    <recommendedName>
        <fullName evidence="1">VWFA domain-containing protein</fullName>
    </recommendedName>
</protein>
<evidence type="ECO:0000259" key="1">
    <source>
        <dbReference type="PROSITE" id="PS50234"/>
    </source>
</evidence>
<dbReference type="PANTHER" id="PTHR47763">
    <property type="entry name" value="ALPHA-PROTEIN KINASE VWKA"/>
    <property type="match status" value="1"/>
</dbReference>
<dbReference type="GO" id="GO:0005737">
    <property type="term" value="C:cytoplasm"/>
    <property type="evidence" value="ECO:0007669"/>
    <property type="project" value="TreeGrafter"/>
</dbReference>
<accession>A0A5C6E0I8</accession>
<dbReference type="PANTHER" id="PTHR47763:SF1">
    <property type="entry name" value="DUF659 DOMAIN-CONTAINING PROTEIN"/>
    <property type="match status" value="1"/>
</dbReference>
<comment type="caution">
    <text evidence="2">The sequence shown here is derived from an EMBL/GenBank/DDBJ whole genome shotgun (WGS) entry which is preliminary data.</text>
</comment>
<dbReference type="GO" id="GO:0004674">
    <property type="term" value="F:protein serine/threonine kinase activity"/>
    <property type="evidence" value="ECO:0007669"/>
    <property type="project" value="TreeGrafter"/>
</dbReference>